<dbReference type="CDD" id="cd04301">
    <property type="entry name" value="NAT_SF"/>
    <property type="match status" value="1"/>
</dbReference>
<evidence type="ECO:0000259" key="1">
    <source>
        <dbReference type="PROSITE" id="PS51186"/>
    </source>
</evidence>
<dbReference type="OrthoDB" id="2744543at2759"/>
<dbReference type="InterPro" id="IPR016181">
    <property type="entry name" value="Acyl_CoA_acyltransferase"/>
</dbReference>
<gene>
    <name evidence="2" type="ORF">CLCR_03568</name>
</gene>
<dbReference type="InterPro" id="IPR052523">
    <property type="entry name" value="Trichothecene_AcTrans"/>
</dbReference>
<comment type="caution">
    <text evidence="2">The sequence shown here is derived from an EMBL/GenBank/DDBJ whole genome shotgun (WGS) entry which is preliminary data.</text>
</comment>
<evidence type="ECO:0000313" key="2">
    <source>
        <dbReference type="EMBL" id="OCT47671.1"/>
    </source>
</evidence>
<dbReference type="Gene3D" id="3.40.630.30">
    <property type="match status" value="1"/>
</dbReference>
<protein>
    <submittedName>
        <fullName evidence="2">Putative GNAT family acetyltransferase</fullName>
    </submittedName>
</protein>
<reference evidence="3" key="1">
    <citation type="submission" date="2015-07" db="EMBL/GenBank/DDBJ databases">
        <authorList>
            <person name="Teixeira M.M."/>
            <person name="Souza R.C."/>
            <person name="Almeida L.G."/>
            <person name="Vicente V.A."/>
            <person name="de Hoog S."/>
            <person name="Bocca A.L."/>
            <person name="de Almeida S.R."/>
            <person name="Vasconcelos A.T."/>
            <person name="Felipe M.S."/>
        </authorList>
    </citation>
    <scope>NUCLEOTIDE SEQUENCE [LARGE SCALE GENOMIC DNA]</scope>
    <source>
        <strain evidence="3">KSF</strain>
    </source>
</reference>
<dbReference type="STRING" id="86049.A0A1C1CGU6"/>
<dbReference type="Pfam" id="PF13508">
    <property type="entry name" value="Acetyltransf_7"/>
    <property type="match status" value="1"/>
</dbReference>
<proteinExistence type="predicted"/>
<dbReference type="AlphaFoldDB" id="A0A1C1CGU6"/>
<evidence type="ECO:0000313" key="3">
    <source>
        <dbReference type="Proteomes" id="UP000094526"/>
    </source>
</evidence>
<feature type="domain" description="N-acetyltransferase" evidence="1">
    <location>
        <begin position="105"/>
        <end position="246"/>
    </location>
</feature>
<accession>A0A1C1CGU6</accession>
<sequence>MSRSERAVPCAQSPSPLPPTFRLRRAGFLDLPAAARTCSLAFDDDVLFGRLIHPYRRSYPADVDKYWYRRFVVDFWDWSHVFLVTTGPDAADKTKEVVTGFAHWSRIAPGRRENFEAGWGLTGLDPRRLLQPLCRLLMRFLAFISPNRAASKEDEFIIERSYNYLDHIWTGERSESWYLECLAVHPDYQRQGQGRALVGWGLQQALREGIACSVIAADGKERFYQACGFNVGPVGRSGEGEGNPLREVPGGLVFFQEKRGVVLPDRDLGSWTYGHGVFDWDDWKKHVEAKRHKMRLLDDLSTASSVQ</sequence>
<keyword evidence="3" id="KW-1185">Reference proteome</keyword>
<dbReference type="eggNOG" id="ENOG502SQMB">
    <property type="taxonomic scope" value="Eukaryota"/>
</dbReference>
<keyword evidence="2" id="KW-0808">Transferase</keyword>
<dbReference type="VEuPathDB" id="FungiDB:CLCR_03568"/>
<dbReference type="Proteomes" id="UP000094526">
    <property type="component" value="Unassembled WGS sequence"/>
</dbReference>
<dbReference type="EMBL" id="LGRB01000013">
    <property type="protein sequence ID" value="OCT47671.1"/>
    <property type="molecule type" value="Genomic_DNA"/>
</dbReference>
<organism evidence="2 3">
    <name type="scientific">Cladophialophora carrionii</name>
    <dbReference type="NCBI Taxonomy" id="86049"/>
    <lineage>
        <taxon>Eukaryota</taxon>
        <taxon>Fungi</taxon>
        <taxon>Dikarya</taxon>
        <taxon>Ascomycota</taxon>
        <taxon>Pezizomycotina</taxon>
        <taxon>Eurotiomycetes</taxon>
        <taxon>Chaetothyriomycetidae</taxon>
        <taxon>Chaetothyriales</taxon>
        <taxon>Herpotrichiellaceae</taxon>
        <taxon>Cladophialophora</taxon>
    </lineage>
</organism>
<dbReference type="PANTHER" id="PTHR42791:SF16">
    <property type="entry name" value="N-ACETYLTRANSFERASE DOMAIN-CONTAINING PROTEIN"/>
    <property type="match status" value="1"/>
</dbReference>
<dbReference type="VEuPathDB" id="FungiDB:G647_04670"/>
<dbReference type="SUPFAM" id="SSF55729">
    <property type="entry name" value="Acyl-CoA N-acyltransferases (Nat)"/>
    <property type="match status" value="1"/>
</dbReference>
<dbReference type="GO" id="GO:0016747">
    <property type="term" value="F:acyltransferase activity, transferring groups other than amino-acyl groups"/>
    <property type="evidence" value="ECO:0007669"/>
    <property type="project" value="InterPro"/>
</dbReference>
<name>A0A1C1CGU6_9EURO</name>
<dbReference type="PANTHER" id="PTHR42791">
    <property type="entry name" value="GNAT FAMILY ACETYLTRANSFERASE"/>
    <property type="match status" value="1"/>
</dbReference>
<dbReference type="InterPro" id="IPR000182">
    <property type="entry name" value="GNAT_dom"/>
</dbReference>
<dbReference type="PROSITE" id="PS51186">
    <property type="entry name" value="GNAT"/>
    <property type="match status" value="1"/>
</dbReference>